<gene>
    <name evidence="1" type="ORF">NDR86_27710</name>
</gene>
<dbReference type="RefSeq" id="WP_251916234.1">
    <property type="nucleotide sequence ID" value="NZ_JAMRXG010000014.1"/>
</dbReference>
<protein>
    <recommendedName>
        <fullName evidence="3">Minor tail protein</fullName>
    </recommendedName>
</protein>
<dbReference type="AlphaFoldDB" id="A0A9X2J025"/>
<evidence type="ECO:0000313" key="1">
    <source>
        <dbReference type="EMBL" id="MCM6777279.1"/>
    </source>
</evidence>
<dbReference type="EMBL" id="JAMRXG010000014">
    <property type="protein sequence ID" value="MCM6777279.1"/>
    <property type="molecule type" value="Genomic_DNA"/>
</dbReference>
<keyword evidence="2" id="KW-1185">Reference proteome</keyword>
<name>A0A9X2J025_9NOCA</name>
<reference evidence="1" key="1">
    <citation type="submission" date="2022-06" db="EMBL/GenBank/DDBJ databases">
        <title>Novel species in genus nocardia.</title>
        <authorList>
            <person name="Li F."/>
        </authorList>
    </citation>
    <scope>NUCLEOTIDE SEQUENCE</scope>
    <source>
        <strain evidence="1">CDC141</strain>
    </source>
</reference>
<sequence length="358" mass="37894">MSTVGEYFRATKLRGIDEGVGAPGLVQSMHGTPRDGSFELITGTPGPVGAQGEQAATFRWEGDISDPVALAALATRLGTVHAGRAWRVKSTDTLMYWNGSGFETFTDAFGAPGPDGKPCSITIGTVDTGPVGSDLRVTLTGTAPNLVLNLVVPRGIKGRKGDPGGPGPIREASDYLDGPLVDRAVPIWSETAQKWKLQPYPGLRGPWSLVEARAWDDGPGFAPGKRDINVDSMTVAQLKIPAQDTDWRPVLGGGVVTSTTEPHEITSVTRVDTEVRLGSPTGQIVALGAGFPMGVDGIGYLQPYYGVRSMTPDSTVGVVPAGQATTLYVVLRRKGTSTWIYYQSNAQIICWARPITTS</sequence>
<comment type="caution">
    <text evidence="1">The sequence shown here is derived from an EMBL/GenBank/DDBJ whole genome shotgun (WGS) entry which is preliminary data.</text>
</comment>
<accession>A0A9X2J025</accession>
<organism evidence="1 2">
    <name type="scientific">Nocardia pulmonis</name>
    <dbReference type="NCBI Taxonomy" id="2951408"/>
    <lineage>
        <taxon>Bacteria</taxon>
        <taxon>Bacillati</taxon>
        <taxon>Actinomycetota</taxon>
        <taxon>Actinomycetes</taxon>
        <taxon>Mycobacteriales</taxon>
        <taxon>Nocardiaceae</taxon>
        <taxon>Nocardia</taxon>
    </lineage>
</organism>
<proteinExistence type="predicted"/>
<dbReference type="Proteomes" id="UP001139157">
    <property type="component" value="Unassembled WGS sequence"/>
</dbReference>
<evidence type="ECO:0000313" key="2">
    <source>
        <dbReference type="Proteomes" id="UP001139157"/>
    </source>
</evidence>
<evidence type="ECO:0008006" key="3">
    <source>
        <dbReference type="Google" id="ProtNLM"/>
    </source>
</evidence>